<organism evidence="1">
    <name type="scientific">Indivirus ILV1</name>
    <dbReference type="NCBI Taxonomy" id="1977633"/>
    <lineage>
        <taxon>Viruses</taxon>
        <taxon>Varidnaviria</taxon>
        <taxon>Bamfordvirae</taxon>
        <taxon>Nucleocytoviricota</taxon>
        <taxon>Megaviricetes</taxon>
        <taxon>Imitervirales</taxon>
        <taxon>Mimiviridae</taxon>
        <taxon>Klosneuvirinae</taxon>
        <taxon>Indivirus</taxon>
    </lineage>
</organism>
<accession>A0A1V0SDD1</accession>
<protein>
    <submittedName>
        <fullName evidence="1">Uncharacterized protein</fullName>
    </submittedName>
</protein>
<dbReference type="EMBL" id="KY684086">
    <property type="protein sequence ID" value="ARF09730.1"/>
    <property type="molecule type" value="Genomic_DNA"/>
</dbReference>
<reference evidence="1" key="1">
    <citation type="journal article" date="2017" name="Science">
        <title>Giant viruses with an expanded complement of translation system components.</title>
        <authorList>
            <person name="Schulz F."/>
            <person name="Yutin N."/>
            <person name="Ivanova N.N."/>
            <person name="Ortega D.R."/>
            <person name="Lee T.K."/>
            <person name="Vierheilig J."/>
            <person name="Daims H."/>
            <person name="Horn M."/>
            <person name="Wagner M."/>
            <person name="Jensen G.J."/>
            <person name="Kyrpides N.C."/>
            <person name="Koonin E.V."/>
            <person name="Woyke T."/>
        </authorList>
    </citation>
    <scope>NUCLEOTIDE SEQUENCE</scope>
    <source>
        <strain evidence="1">ILV1</strain>
    </source>
</reference>
<gene>
    <name evidence="1" type="ORF">Indivirus_2_109</name>
</gene>
<proteinExistence type="predicted"/>
<name>A0A1V0SDD1_9VIRU</name>
<sequence>MIMIYSKKSIEEANFLLDDLYIPEDPKQNSVPYGAGKFIRIIGIAPHLKMDKYNLVESIWFKPPKPNQGEKKCYRVRCKPWYQKVGCWKCE</sequence>
<evidence type="ECO:0000313" key="1">
    <source>
        <dbReference type="EMBL" id="ARF09730.1"/>
    </source>
</evidence>